<dbReference type="Proteomes" id="UP000703661">
    <property type="component" value="Unassembled WGS sequence"/>
</dbReference>
<comment type="caution">
    <text evidence="2">The sequence shown here is derived from an EMBL/GenBank/DDBJ whole genome shotgun (WGS) entry which is preliminary data.</text>
</comment>
<feature type="compositionally biased region" description="Acidic residues" evidence="1">
    <location>
        <begin position="94"/>
        <end position="112"/>
    </location>
</feature>
<organism evidence="2 3">
    <name type="scientific">Entomortierella chlamydospora</name>
    <dbReference type="NCBI Taxonomy" id="101097"/>
    <lineage>
        <taxon>Eukaryota</taxon>
        <taxon>Fungi</taxon>
        <taxon>Fungi incertae sedis</taxon>
        <taxon>Mucoromycota</taxon>
        <taxon>Mortierellomycotina</taxon>
        <taxon>Mortierellomycetes</taxon>
        <taxon>Mortierellales</taxon>
        <taxon>Mortierellaceae</taxon>
        <taxon>Entomortierella</taxon>
    </lineage>
</organism>
<feature type="compositionally biased region" description="Low complexity" evidence="1">
    <location>
        <begin position="150"/>
        <end position="161"/>
    </location>
</feature>
<sequence>MLRIHALERALSKCKRHRMINAYYTRPQTKPLRPTHHDNDTLQIWITSTSYVNYYRNIAYRLNGLKNLYESERLSRLGFRPPAIHQCAPESFVELEPDHDSDEESESDDLCYDDSHDEASDEDEKSSVATTHESLRSHPKVSRKCPRKATITSSTTSTTTSLTTAAEYTRNYQGDHGDYVTEGGVCLPDYESSENNSSASPYHLNVEISQNTEGGVSDGTLSGGSTPQVFNFAPTSPYTVLDNPGFSSPQF</sequence>
<evidence type="ECO:0000313" key="2">
    <source>
        <dbReference type="EMBL" id="KAG0009284.1"/>
    </source>
</evidence>
<protein>
    <submittedName>
        <fullName evidence="2">Uncharacterized protein</fullName>
    </submittedName>
</protein>
<dbReference type="AlphaFoldDB" id="A0A9P6SX70"/>
<proteinExistence type="predicted"/>
<feature type="region of interest" description="Disordered" evidence="1">
    <location>
        <begin position="94"/>
        <end position="161"/>
    </location>
</feature>
<feature type="compositionally biased region" description="Basic residues" evidence="1">
    <location>
        <begin position="137"/>
        <end position="147"/>
    </location>
</feature>
<evidence type="ECO:0000256" key="1">
    <source>
        <dbReference type="SAM" id="MobiDB-lite"/>
    </source>
</evidence>
<name>A0A9P6SX70_9FUNG</name>
<gene>
    <name evidence="2" type="ORF">BGZ80_002551</name>
</gene>
<accession>A0A9P6SX70</accession>
<keyword evidence="3" id="KW-1185">Reference proteome</keyword>
<evidence type="ECO:0000313" key="3">
    <source>
        <dbReference type="Proteomes" id="UP000703661"/>
    </source>
</evidence>
<reference evidence="2" key="1">
    <citation type="journal article" date="2020" name="Fungal Divers.">
        <title>Resolving the Mortierellaceae phylogeny through synthesis of multi-gene phylogenetics and phylogenomics.</title>
        <authorList>
            <person name="Vandepol N."/>
            <person name="Liber J."/>
            <person name="Desiro A."/>
            <person name="Na H."/>
            <person name="Kennedy M."/>
            <person name="Barry K."/>
            <person name="Grigoriev I.V."/>
            <person name="Miller A.N."/>
            <person name="O'Donnell K."/>
            <person name="Stajich J.E."/>
            <person name="Bonito G."/>
        </authorList>
    </citation>
    <scope>NUCLEOTIDE SEQUENCE</scope>
    <source>
        <strain evidence="2">NRRL 2769</strain>
    </source>
</reference>
<dbReference type="EMBL" id="JAAAID010001633">
    <property type="protein sequence ID" value="KAG0009284.1"/>
    <property type="molecule type" value="Genomic_DNA"/>
</dbReference>